<name>A0A238BTI8_9BILA</name>
<feature type="region of interest" description="Disordered" evidence="1">
    <location>
        <begin position="56"/>
        <end position="79"/>
    </location>
</feature>
<accession>A0A238BTI8</accession>
<evidence type="ECO:0000313" key="2">
    <source>
        <dbReference type="EMBL" id="OZC08657.1"/>
    </source>
</evidence>
<reference evidence="2 3" key="1">
    <citation type="submission" date="2015-12" db="EMBL/GenBank/DDBJ databases">
        <title>Draft genome of the nematode, Onchocerca flexuosa.</title>
        <authorList>
            <person name="Mitreva M."/>
        </authorList>
    </citation>
    <scope>NUCLEOTIDE SEQUENCE [LARGE SCALE GENOMIC DNA]</scope>
    <source>
        <strain evidence="2">Red Deer</strain>
    </source>
</reference>
<organism evidence="2 3">
    <name type="scientific">Onchocerca flexuosa</name>
    <dbReference type="NCBI Taxonomy" id="387005"/>
    <lineage>
        <taxon>Eukaryota</taxon>
        <taxon>Metazoa</taxon>
        <taxon>Ecdysozoa</taxon>
        <taxon>Nematoda</taxon>
        <taxon>Chromadorea</taxon>
        <taxon>Rhabditida</taxon>
        <taxon>Spirurina</taxon>
        <taxon>Spiruromorpha</taxon>
        <taxon>Filarioidea</taxon>
        <taxon>Onchocercidae</taxon>
        <taxon>Onchocerca</taxon>
    </lineage>
</organism>
<dbReference type="Proteomes" id="UP000242913">
    <property type="component" value="Unassembled WGS sequence"/>
</dbReference>
<protein>
    <submittedName>
        <fullName evidence="2">Uncharacterized protein</fullName>
    </submittedName>
</protein>
<dbReference type="AlphaFoldDB" id="A0A238BTI8"/>
<evidence type="ECO:0000256" key="1">
    <source>
        <dbReference type="SAM" id="MobiDB-lite"/>
    </source>
</evidence>
<gene>
    <name evidence="2" type="ORF">X798_04338</name>
</gene>
<evidence type="ECO:0000313" key="3">
    <source>
        <dbReference type="Proteomes" id="UP000242913"/>
    </source>
</evidence>
<dbReference type="EMBL" id="KZ270005">
    <property type="protein sequence ID" value="OZC08657.1"/>
    <property type="molecule type" value="Genomic_DNA"/>
</dbReference>
<dbReference type="OrthoDB" id="10522445at2759"/>
<sequence>MARPNSHGVGSIYRDIANKMATRRSADYSNEYGTRGWTPRPSELSQAAWLTSGVTKPAVCSSPPRKTVGWTHYREPAPD</sequence>
<proteinExistence type="predicted"/>
<keyword evidence="3" id="KW-1185">Reference proteome</keyword>